<sequence length="160" mass="18679">MNSNKFHYAATESRYKYVNSPQVGLVRELPDPKPMVSCYANSLVQCLVNYWDIKNKFENCPESNPITKVLMEYPRGLEFQDIMQLRSFNGEMYSEPEQQDVTEFQMDLCNKSPNLSKIMEHEIVETRICPLCSDVANDVRLHDYIYPLALPNKLERSNLM</sequence>
<accession>A0ACC2NP83</accession>
<protein>
    <submittedName>
        <fullName evidence="1">Uncharacterized protein</fullName>
    </submittedName>
</protein>
<proteinExistence type="predicted"/>
<gene>
    <name evidence="1" type="ORF">QAD02_002584</name>
</gene>
<evidence type="ECO:0000313" key="2">
    <source>
        <dbReference type="Proteomes" id="UP001239111"/>
    </source>
</evidence>
<keyword evidence="2" id="KW-1185">Reference proteome</keyword>
<dbReference type="EMBL" id="CM056743">
    <property type="protein sequence ID" value="KAJ8671325.1"/>
    <property type="molecule type" value="Genomic_DNA"/>
</dbReference>
<name>A0ACC2NP83_9HYME</name>
<evidence type="ECO:0000313" key="1">
    <source>
        <dbReference type="EMBL" id="KAJ8671325.1"/>
    </source>
</evidence>
<dbReference type="Proteomes" id="UP001239111">
    <property type="component" value="Chromosome 3"/>
</dbReference>
<reference evidence="1" key="1">
    <citation type="submission" date="2023-04" db="EMBL/GenBank/DDBJ databases">
        <title>A chromosome-level genome assembly of the parasitoid wasp Eretmocerus hayati.</title>
        <authorList>
            <person name="Zhong Y."/>
            <person name="Liu S."/>
            <person name="Liu Y."/>
        </authorList>
    </citation>
    <scope>NUCLEOTIDE SEQUENCE</scope>
    <source>
        <strain evidence="1">ZJU_SS_LIU_2023</strain>
    </source>
</reference>
<comment type="caution">
    <text evidence="1">The sequence shown here is derived from an EMBL/GenBank/DDBJ whole genome shotgun (WGS) entry which is preliminary data.</text>
</comment>
<organism evidence="1 2">
    <name type="scientific">Eretmocerus hayati</name>
    <dbReference type="NCBI Taxonomy" id="131215"/>
    <lineage>
        <taxon>Eukaryota</taxon>
        <taxon>Metazoa</taxon>
        <taxon>Ecdysozoa</taxon>
        <taxon>Arthropoda</taxon>
        <taxon>Hexapoda</taxon>
        <taxon>Insecta</taxon>
        <taxon>Pterygota</taxon>
        <taxon>Neoptera</taxon>
        <taxon>Endopterygota</taxon>
        <taxon>Hymenoptera</taxon>
        <taxon>Apocrita</taxon>
        <taxon>Proctotrupomorpha</taxon>
        <taxon>Chalcidoidea</taxon>
        <taxon>Aphelinidae</taxon>
        <taxon>Aphelininae</taxon>
        <taxon>Eretmocerus</taxon>
    </lineage>
</organism>